<evidence type="ECO:0000313" key="1">
    <source>
        <dbReference type="EMBL" id="GJE74318.1"/>
    </source>
</evidence>
<keyword evidence="2" id="KW-1185">Reference proteome</keyword>
<name>A0ABQ4USF4_9HYPH</name>
<accession>A0ABQ4USF4</accession>
<dbReference type="EMBL" id="BPRE01000002">
    <property type="protein sequence ID" value="GJE74318.1"/>
    <property type="molecule type" value="Genomic_DNA"/>
</dbReference>
<gene>
    <name evidence="1" type="ORF">BGCPKDLD_0887</name>
</gene>
<evidence type="ECO:0000313" key="2">
    <source>
        <dbReference type="Proteomes" id="UP001055093"/>
    </source>
</evidence>
<reference evidence="1" key="2">
    <citation type="submission" date="2021-08" db="EMBL/GenBank/DDBJ databases">
        <authorList>
            <person name="Tani A."/>
            <person name="Ola A."/>
            <person name="Ogura Y."/>
            <person name="Katsura K."/>
            <person name="Hayashi T."/>
        </authorList>
    </citation>
    <scope>NUCLEOTIDE SEQUENCE</scope>
    <source>
        <strain evidence="1">DSM 14458</strain>
    </source>
</reference>
<organism evidence="1 2">
    <name type="scientific">Methylorubrum suomiense</name>
    <dbReference type="NCBI Taxonomy" id="144191"/>
    <lineage>
        <taxon>Bacteria</taxon>
        <taxon>Pseudomonadati</taxon>
        <taxon>Pseudomonadota</taxon>
        <taxon>Alphaproteobacteria</taxon>
        <taxon>Hyphomicrobiales</taxon>
        <taxon>Methylobacteriaceae</taxon>
        <taxon>Methylorubrum</taxon>
    </lineage>
</organism>
<proteinExistence type="predicted"/>
<dbReference type="RefSeq" id="WP_238307614.1">
    <property type="nucleotide sequence ID" value="NZ_BPRE01000002.1"/>
</dbReference>
<reference evidence="1" key="1">
    <citation type="journal article" date="2021" name="Front. Microbiol.">
        <title>Comprehensive Comparative Genomics and Phenotyping of Methylobacterium Species.</title>
        <authorList>
            <person name="Alessa O."/>
            <person name="Ogura Y."/>
            <person name="Fujitani Y."/>
            <person name="Takami H."/>
            <person name="Hayashi T."/>
            <person name="Sahin N."/>
            <person name="Tani A."/>
        </authorList>
    </citation>
    <scope>NUCLEOTIDE SEQUENCE</scope>
    <source>
        <strain evidence="1">DSM 14458</strain>
    </source>
</reference>
<comment type="caution">
    <text evidence="1">The sequence shown here is derived from an EMBL/GenBank/DDBJ whole genome shotgun (WGS) entry which is preliminary data.</text>
</comment>
<dbReference type="Proteomes" id="UP001055093">
    <property type="component" value="Unassembled WGS sequence"/>
</dbReference>
<protein>
    <submittedName>
        <fullName evidence="1">Uncharacterized protein</fullName>
    </submittedName>
</protein>
<sequence>MSAKVVLQMEPFDEAMEHEISRRVARASTPQTDHWTRRTIPAGQRHLVLREYLMGRENETRHSLLSAYLHVIAGDGGSTEFLAEYDEHIALAS</sequence>